<accession>A0ABY4Y702</accession>
<proteinExistence type="predicted"/>
<dbReference type="EMBL" id="CP071527">
    <property type="protein sequence ID" value="USQ13392.1"/>
    <property type="molecule type" value="Genomic_DNA"/>
</dbReference>
<protein>
    <submittedName>
        <fullName evidence="1">Uncharacterized protein</fullName>
    </submittedName>
</protein>
<name>A0ABY4Y702_9GAMM</name>
<dbReference type="RefSeq" id="WP_252579692.1">
    <property type="nucleotide sequence ID" value="NZ_CP071527.1"/>
</dbReference>
<dbReference type="Proteomes" id="UP001057474">
    <property type="component" value="Chromosome"/>
</dbReference>
<organism evidence="1 2">
    <name type="scientific">Legionella lytica</name>
    <dbReference type="NCBI Taxonomy" id="96232"/>
    <lineage>
        <taxon>Bacteria</taxon>
        <taxon>Pseudomonadati</taxon>
        <taxon>Pseudomonadota</taxon>
        <taxon>Gammaproteobacteria</taxon>
        <taxon>Legionellales</taxon>
        <taxon>Legionellaceae</taxon>
        <taxon>Legionella</taxon>
    </lineage>
</organism>
<gene>
    <name evidence="1" type="ORF">J2N86_11960</name>
</gene>
<evidence type="ECO:0000313" key="1">
    <source>
        <dbReference type="EMBL" id="USQ13392.1"/>
    </source>
</evidence>
<keyword evidence="2" id="KW-1185">Reference proteome</keyword>
<reference evidence="1" key="1">
    <citation type="submission" date="2021-03" db="EMBL/GenBank/DDBJ databases">
        <title>Legionella lytica PCM 2298.</title>
        <authorList>
            <person name="Koper P."/>
        </authorList>
    </citation>
    <scope>NUCLEOTIDE SEQUENCE</scope>
    <source>
        <strain evidence="1">PCM 2298</strain>
    </source>
</reference>
<sequence length="53" mass="6311">MQKFVRTATVEDLDFIYSSLQEDLNEQGVLHRFSYSKEDFRKAIFCDNPLAFF</sequence>
<evidence type="ECO:0000313" key="2">
    <source>
        <dbReference type="Proteomes" id="UP001057474"/>
    </source>
</evidence>